<dbReference type="AlphaFoldDB" id="I4I050"/>
<dbReference type="EMBL" id="CAIN01000290">
    <property type="protein sequence ID" value="CCI27674.1"/>
    <property type="molecule type" value="Genomic_DNA"/>
</dbReference>
<keyword evidence="1" id="KW-1133">Transmembrane helix</keyword>
<comment type="caution">
    <text evidence="2">The sequence shown here is derived from an EMBL/GenBank/DDBJ whole genome shotgun (WGS) entry which is preliminary data.</text>
</comment>
<gene>
    <name evidence="2" type="ORF">MICAG_360041</name>
</gene>
<evidence type="ECO:0000313" key="3">
    <source>
        <dbReference type="Proteomes" id="UP000005291"/>
    </source>
</evidence>
<keyword evidence="1" id="KW-0812">Transmembrane</keyword>
<evidence type="ECO:0000313" key="2">
    <source>
        <dbReference type="EMBL" id="CCI27674.1"/>
    </source>
</evidence>
<accession>I4I050</accession>
<proteinExistence type="predicted"/>
<evidence type="ECO:0000256" key="1">
    <source>
        <dbReference type="SAM" id="Phobius"/>
    </source>
</evidence>
<dbReference type="RefSeq" id="WP_002790836.1">
    <property type="nucleotide sequence ID" value="NZ_HE973582.1"/>
</dbReference>
<name>I4I050_MICAE</name>
<keyword evidence="1" id="KW-0472">Membrane</keyword>
<dbReference type="Proteomes" id="UP000005291">
    <property type="component" value="Unassembled WGS sequence"/>
</dbReference>
<feature type="transmembrane region" description="Helical" evidence="1">
    <location>
        <begin position="26"/>
        <end position="47"/>
    </location>
</feature>
<sequence>MSNTETTAYLDRLLKLYEEKLHRFRLSLALLLVGTLVFFFLIFFPYITLLGNQEACRENPQCTKPEKSKLEDRLSEITTSWGKVPISTAEVTALFPVGVACGFVVVTAQLQGLTRLRRAITQQLGFFGLSYAIDGSYKGWNLYRERHWAIFVNCFLSKAN</sequence>
<protein>
    <submittedName>
        <fullName evidence="2">Uncharacterized protein</fullName>
    </submittedName>
</protein>
<organism evidence="2 3">
    <name type="scientific">Microcystis aeruginosa PCC 9808</name>
    <dbReference type="NCBI Taxonomy" id="1160284"/>
    <lineage>
        <taxon>Bacteria</taxon>
        <taxon>Bacillati</taxon>
        <taxon>Cyanobacteriota</taxon>
        <taxon>Cyanophyceae</taxon>
        <taxon>Oscillatoriophycideae</taxon>
        <taxon>Chroococcales</taxon>
        <taxon>Microcystaceae</taxon>
        <taxon>Microcystis</taxon>
    </lineage>
</organism>
<feature type="transmembrane region" description="Helical" evidence="1">
    <location>
        <begin position="91"/>
        <end position="110"/>
    </location>
</feature>
<dbReference type="HOGENOM" id="CLU_1650185_0_0_3"/>
<reference evidence="2 3" key="1">
    <citation type="submission" date="2012-04" db="EMBL/GenBank/DDBJ databases">
        <authorList>
            <person name="Genoscope - CEA"/>
        </authorList>
    </citation>
    <scope>NUCLEOTIDE SEQUENCE [LARGE SCALE GENOMIC DNA]</scope>
    <source>
        <strain evidence="2 3">9808</strain>
    </source>
</reference>